<accession>A0AAE2UQM3</accession>
<sequence>MKVAFDTNLLVYAEGVNSSEKRDIALDLLQRISQTSVVIPVQTLGELFNVLVRKAGKSRSDARAAVLGWRDTFPVAATTAETMVTAMDLVNDHQFSIWDAVILTVASQSGCRILLSEDMHEGFTWGGVTVVNPFAERRHELLTILLGERSG</sequence>
<dbReference type="InterPro" id="IPR029060">
    <property type="entry name" value="PIN-like_dom_sf"/>
</dbReference>
<dbReference type="InterPro" id="IPR002716">
    <property type="entry name" value="PIN_dom"/>
</dbReference>
<dbReference type="AlphaFoldDB" id="A0AAE2UQM3"/>
<protein>
    <submittedName>
        <fullName evidence="2">PIN domain-containing protein</fullName>
    </submittedName>
</protein>
<reference evidence="2" key="1">
    <citation type="submission" date="2020-11" db="EMBL/GenBank/DDBJ databases">
        <title>Agrobacterium vitis strain K377 genome.</title>
        <authorList>
            <person name="Xi H."/>
        </authorList>
    </citation>
    <scope>NUCLEOTIDE SEQUENCE</scope>
    <source>
        <strain evidence="2">K377</strain>
    </source>
</reference>
<dbReference type="Pfam" id="PF01850">
    <property type="entry name" value="PIN"/>
    <property type="match status" value="1"/>
</dbReference>
<evidence type="ECO:0000313" key="2">
    <source>
        <dbReference type="EMBL" id="MBF2713238.1"/>
    </source>
</evidence>
<proteinExistence type="predicted"/>
<name>A0AAE2UQM3_AGRVI</name>
<comment type="caution">
    <text evidence="2">The sequence shown here is derived from an EMBL/GenBank/DDBJ whole genome shotgun (WGS) entry which is preliminary data.</text>
</comment>
<evidence type="ECO:0000313" key="3">
    <source>
        <dbReference type="Proteomes" id="UP000655037"/>
    </source>
</evidence>
<dbReference type="RefSeq" id="WP_194415865.1">
    <property type="nucleotide sequence ID" value="NZ_JACXXJ020000003.1"/>
</dbReference>
<feature type="domain" description="PIN" evidence="1">
    <location>
        <begin position="5"/>
        <end position="118"/>
    </location>
</feature>
<dbReference type="Proteomes" id="UP000655037">
    <property type="component" value="Unassembled WGS sequence"/>
</dbReference>
<dbReference type="Gene3D" id="3.40.50.1010">
    <property type="entry name" value="5'-nuclease"/>
    <property type="match status" value="1"/>
</dbReference>
<dbReference type="EMBL" id="JACXXJ020000003">
    <property type="protein sequence ID" value="MBF2713238.1"/>
    <property type="molecule type" value="Genomic_DNA"/>
</dbReference>
<dbReference type="CDD" id="cd18692">
    <property type="entry name" value="PIN_VapC-like"/>
    <property type="match status" value="1"/>
</dbReference>
<organism evidence="2 3">
    <name type="scientific">Agrobacterium vitis</name>
    <name type="common">Rhizobium vitis</name>
    <dbReference type="NCBI Taxonomy" id="373"/>
    <lineage>
        <taxon>Bacteria</taxon>
        <taxon>Pseudomonadati</taxon>
        <taxon>Pseudomonadota</taxon>
        <taxon>Alphaproteobacteria</taxon>
        <taxon>Hyphomicrobiales</taxon>
        <taxon>Rhizobiaceae</taxon>
        <taxon>Rhizobium/Agrobacterium group</taxon>
        <taxon>Agrobacterium</taxon>
    </lineage>
</organism>
<dbReference type="SUPFAM" id="SSF88723">
    <property type="entry name" value="PIN domain-like"/>
    <property type="match status" value="1"/>
</dbReference>
<evidence type="ECO:0000259" key="1">
    <source>
        <dbReference type="Pfam" id="PF01850"/>
    </source>
</evidence>
<gene>
    <name evidence="2" type="ORF">IEI95_003090</name>
</gene>